<evidence type="ECO:0000313" key="5">
    <source>
        <dbReference type="Proteomes" id="UP001623660"/>
    </source>
</evidence>
<dbReference type="InterPro" id="IPR002068">
    <property type="entry name" value="A-crystallin/Hsp20_dom"/>
</dbReference>
<dbReference type="RefSeq" id="WP_406792879.1">
    <property type="nucleotide sequence ID" value="NZ_JBJHZX010000021.1"/>
</dbReference>
<evidence type="ECO:0000256" key="1">
    <source>
        <dbReference type="PROSITE-ProRule" id="PRU00285"/>
    </source>
</evidence>
<dbReference type="SUPFAM" id="SSF49764">
    <property type="entry name" value="HSP20-like chaperones"/>
    <property type="match status" value="1"/>
</dbReference>
<proteinExistence type="inferred from homology"/>
<feature type="domain" description="SHSP" evidence="2">
    <location>
        <begin position="139"/>
        <end position="246"/>
    </location>
</feature>
<dbReference type="Proteomes" id="UP001623660">
    <property type="component" value="Unassembled WGS sequence"/>
</dbReference>
<feature type="domain" description="CS" evidence="3">
    <location>
        <begin position="143"/>
        <end position="233"/>
    </location>
</feature>
<dbReference type="CDD" id="cd00298">
    <property type="entry name" value="ACD_sHsps_p23-like"/>
    <property type="match status" value="1"/>
</dbReference>
<evidence type="ECO:0000259" key="3">
    <source>
        <dbReference type="PROSITE" id="PS51203"/>
    </source>
</evidence>
<comment type="similarity">
    <text evidence="1">Belongs to the small heat shock protein (HSP20) family.</text>
</comment>
<keyword evidence="5" id="KW-1185">Reference proteome</keyword>
<comment type="caution">
    <text evidence="4">The sequence shown here is derived from an EMBL/GenBank/DDBJ whole genome shotgun (WGS) entry which is preliminary data.</text>
</comment>
<protein>
    <submittedName>
        <fullName evidence="4">Hsp20/alpha crystallin family protein</fullName>
    </submittedName>
</protein>
<reference evidence="4 5" key="1">
    <citation type="submission" date="2024-11" db="EMBL/GenBank/DDBJ databases">
        <authorList>
            <person name="Heng Y.C."/>
            <person name="Lim A.C.H."/>
            <person name="Lee J.K.Y."/>
            <person name="Kittelmann S."/>
        </authorList>
    </citation>
    <scope>NUCLEOTIDE SEQUENCE [LARGE SCALE GENOMIC DNA]</scope>
    <source>
        <strain evidence="4 5">WILCCON 0269</strain>
    </source>
</reference>
<dbReference type="InterPro" id="IPR008978">
    <property type="entry name" value="HSP20-like_chaperone"/>
</dbReference>
<accession>A0ABW8SM77</accession>
<evidence type="ECO:0000259" key="2">
    <source>
        <dbReference type="PROSITE" id="PS01031"/>
    </source>
</evidence>
<evidence type="ECO:0000313" key="4">
    <source>
        <dbReference type="EMBL" id="MFL0196772.1"/>
    </source>
</evidence>
<gene>
    <name evidence="4" type="ORF">ACJDU8_14580</name>
</gene>
<dbReference type="Gene3D" id="2.60.40.790">
    <property type="match status" value="1"/>
</dbReference>
<dbReference type="PROSITE" id="PS01031">
    <property type="entry name" value="SHSP"/>
    <property type="match status" value="1"/>
</dbReference>
<sequence length="247" mass="26072">MQINTNTLEQQGVNPQQIRFVPISSNVSYLGTTVNYGIGTHTGVNAFSNNSQAIGNWTVSPQAGIINASQIGTTPCISAMSTTPCISTSQVGQIGTASYIPTPQFGQIGTTPYISASQFGQMGSGVFNGMVYNTQIPMGRSLMVQPTIDISETSSDIVVSAYVSNSAVNDLKLNVTDDSLTISGTLLNGTNQFVLNRTIPLSTSVRAEAVEATLQSGVVEIRLPKTEKFNRAAHTLSKDAGNVMISK</sequence>
<dbReference type="InterPro" id="IPR007052">
    <property type="entry name" value="CS_dom"/>
</dbReference>
<name>A0ABW8SM77_9CLOT</name>
<organism evidence="4 5">
    <name type="scientific">Candidatus Clostridium eludens</name>
    <dbReference type="NCBI Taxonomy" id="3381663"/>
    <lineage>
        <taxon>Bacteria</taxon>
        <taxon>Bacillati</taxon>
        <taxon>Bacillota</taxon>
        <taxon>Clostridia</taxon>
        <taxon>Eubacteriales</taxon>
        <taxon>Clostridiaceae</taxon>
        <taxon>Clostridium</taxon>
    </lineage>
</organism>
<dbReference type="PROSITE" id="PS51203">
    <property type="entry name" value="CS"/>
    <property type="match status" value="1"/>
</dbReference>
<dbReference type="EMBL" id="JBJHZX010000021">
    <property type="protein sequence ID" value="MFL0196772.1"/>
    <property type="molecule type" value="Genomic_DNA"/>
</dbReference>